<sequence>MSEDMQGPTEQGQYLMDRKQQIENEQPRAVKEDAQQRKERMGLLRRLFHSFGRRNDTGWLKKEVEDRGGTLSPEEDNINLEHELPPVDAIEAEEQNLPPLRPVKYVEPYKPSDLHMTARSKAKEVLHAAVDENDYSKASRVSANLNNLRNPQQ</sequence>
<dbReference type="AlphaFoldDB" id="A0A317JS36"/>
<dbReference type="EMBL" id="PSRQ01000022">
    <property type="protein sequence ID" value="PWU23821.1"/>
    <property type="molecule type" value="Genomic_DNA"/>
</dbReference>
<comment type="caution">
    <text evidence="2">The sequence shown here is derived from an EMBL/GenBank/DDBJ whole genome shotgun (WGS) entry which is preliminary data.</text>
</comment>
<feature type="compositionally biased region" description="Basic and acidic residues" evidence="1">
    <location>
        <begin position="16"/>
        <end position="37"/>
    </location>
</feature>
<dbReference type="Proteomes" id="UP000246104">
    <property type="component" value="Unassembled WGS sequence"/>
</dbReference>
<gene>
    <name evidence="2" type="ORF">C5B42_01505</name>
</gene>
<proteinExistence type="predicted"/>
<protein>
    <submittedName>
        <fullName evidence="2">Uncharacterized protein</fullName>
    </submittedName>
</protein>
<evidence type="ECO:0000256" key="1">
    <source>
        <dbReference type="SAM" id="MobiDB-lite"/>
    </source>
</evidence>
<feature type="region of interest" description="Disordered" evidence="1">
    <location>
        <begin position="1"/>
        <end position="37"/>
    </location>
</feature>
<organism evidence="2 3">
    <name type="scientific">Candidatus Cerribacteria bacterium 'Amazon FNV 2010 28 9'</name>
    <dbReference type="NCBI Taxonomy" id="2081795"/>
    <lineage>
        <taxon>Bacteria</taxon>
        <taxon>Candidatus Cerribacteria</taxon>
    </lineage>
</organism>
<reference evidence="2 3" key="1">
    <citation type="submission" date="2018-02" db="EMBL/GenBank/DDBJ databases">
        <title>Genomic Reconstructions from Amazon Rainforest and Pasture Soil Reveal Novel Insights into the Physiology of Candidate Phyla in Tropical Sites.</title>
        <authorList>
            <person name="Kroeger M.E."/>
            <person name="Delmont T."/>
            <person name="Eren A.M."/>
            <person name="Guo J."/>
            <person name="Meyer K.M."/>
            <person name="Khan K."/>
            <person name="Rodrigues J.L.M."/>
            <person name="Bohannan B.J.M."/>
            <person name="Tringe S."/>
            <person name="Borges C.D."/>
            <person name="Tiedje J."/>
            <person name="Tsai S.M."/>
            <person name="Nusslein K."/>
        </authorList>
    </citation>
    <scope>NUCLEOTIDE SEQUENCE [LARGE SCALE GENOMIC DNA]</scope>
    <source>
        <strain evidence="2">Amazon FNV 2010 28 9</strain>
    </source>
</reference>
<accession>A0A317JS36</accession>
<name>A0A317JS36_9BACT</name>
<evidence type="ECO:0000313" key="3">
    <source>
        <dbReference type="Proteomes" id="UP000246104"/>
    </source>
</evidence>
<evidence type="ECO:0000313" key="2">
    <source>
        <dbReference type="EMBL" id="PWU23821.1"/>
    </source>
</evidence>